<dbReference type="RefSeq" id="WP_161073573.1">
    <property type="nucleotide sequence ID" value="NZ_WWCU01000021.1"/>
</dbReference>
<accession>A0A7X4HDM8</accession>
<sequence length="359" mass="39973">MQLLNSLINRSIRSTLFMGVLAFHGLVVFPVVLGAVRDGEKMAESLPPAERSGVVGRTLSAVRDNYVFPERTPRIEADVHRRNAAGEYDAAESGHELARSISEDMQVAADDNALLLEYLALPVLGETPPGTVRDVEPLEAWPQSWITRVRRSWDSGGVWNVKVLDGNVGFLQIHKFDHFYNARGKYAETMDKLKDTRAVIIDLRQNAGGWPEAVNTFATYFFDQRVHLDDIYYRKQDLTVQNWTDAEPLGPRYGAKRPVYILTSPNTHGAAESFAYSMQKMGRATVIGRATRGSAHLSDRFPLSEHFQAWVPVARAVNATTGGNWQSSGVKPDVEAIRKDAMEIARRMAMETAGMALAR</sequence>
<dbReference type="Proteomes" id="UP000450676">
    <property type="component" value="Unassembled WGS sequence"/>
</dbReference>
<dbReference type="EMBL" id="WWCU01000021">
    <property type="protein sequence ID" value="MYN09269.1"/>
    <property type="molecule type" value="Genomic_DNA"/>
</dbReference>
<keyword evidence="1" id="KW-1133">Transmembrane helix</keyword>
<evidence type="ECO:0000313" key="3">
    <source>
        <dbReference type="EMBL" id="MYN09269.1"/>
    </source>
</evidence>
<keyword evidence="4" id="KW-1185">Reference proteome</keyword>
<evidence type="ECO:0000256" key="1">
    <source>
        <dbReference type="SAM" id="Phobius"/>
    </source>
</evidence>
<dbReference type="Gene3D" id="3.30.750.44">
    <property type="match status" value="1"/>
</dbReference>
<feature type="domain" description="Tail specific protease" evidence="2">
    <location>
        <begin position="142"/>
        <end position="337"/>
    </location>
</feature>
<evidence type="ECO:0000313" key="4">
    <source>
        <dbReference type="Proteomes" id="UP000450676"/>
    </source>
</evidence>
<feature type="transmembrane region" description="Helical" evidence="1">
    <location>
        <begin position="12"/>
        <end position="36"/>
    </location>
</feature>
<comment type="caution">
    <text evidence="3">The sequence shown here is derived from an EMBL/GenBank/DDBJ whole genome shotgun (WGS) entry which is preliminary data.</text>
</comment>
<dbReference type="PANTHER" id="PTHR11261">
    <property type="entry name" value="INTERPHOTORECEPTOR RETINOID-BINDING PROTEIN"/>
    <property type="match status" value="1"/>
</dbReference>
<dbReference type="GO" id="GO:0008236">
    <property type="term" value="F:serine-type peptidase activity"/>
    <property type="evidence" value="ECO:0007669"/>
    <property type="project" value="InterPro"/>
</dbReference>
<keyword evidence="1" id="KW-0472">Membrane</keyword>
<reference evidence="3 4" key="1">
    <citation type="submission" date="2019-12" db="EMBL/GenBank/DDBJ databases">
        <title>Novel species isolated from a subtropical stream in China.</title>
        <authorList>
            <person name="Lu H."/>
        </authorList>
    </citation>
    <scope>NUCLEOTIDE SEQUENCE [LARGE SCALE GENOMIC DNA]</scope>
    <source>
        <strain evidence="3 4">FT127W</strain>
    </source>
</reference>
<dbReference type="GO" id="GO:0006508">
    <property type="term" value="P:proteolysis"/>
    <property type="evidence" value="ECO:0007669"/>
    <property type="project" value="InterPro"/>
</dbReference>
<evidence type="ECO:0000259" key="2">
    <source>
        <dbReference type="SMART" id="SM00245"/>
    </source>
</evidence>
<proteinExistence type="predicted"/>
<dbReference type="SMART" id="SM00245">
    <property type="entry name" value="TSPc"/>
    <property type="match status" value="1"/>
</dbReference>
<dbReference type="InterPro" id="IPR005151">
    <property type="entry name" value="Tail-specific_protease"/>
</dbReference>
<keyword evidence="1" id="KW-0812">Transmembrane</keyword>
<dbReference type="Gene3D" id="3.90.226.10">
    <property type="entry name" value="2-enoyl-CoA Hydratase, Chain A, domain 1"/>
    <property type="match status" value="1"/>
</dbReference>
<name>A0A7X4HDM8_9BURK</name>
<dbReference type="AlphaFoldDB" id="A0A7X4HDM8"/>
<dbReference type="Pfam" id="PF11918">
    <property type="entry name" value="Peptidase_S41_N"/>
    <property type="match status" value="1"/>
</dbReference>
<dbReference type="PANTHER" id="PTHR11261:SF3">
    <property type="entry name" value="RETINOL-BINDING PROTEIN 3"/>
    <property type="match status" value="1"/>
</dbReference>
<dbReference type="CDD" id="cd07563">
    <property type="entry name" value="Peptidase_S41_IRBP"/>
    <property type="match status" value="1"/>
</dbReference>
<protein>
    <recommendedName>
        <fullName evidence="2">Tail specific protease domain-containing protein</fullName>
    </recommendedName>
</protein>
<dbReference type="Pfam" id="PF03572">
    <property type="entry name" value="Peptidase_S41"/>
    <property type="match status" value="1"/>
</dbReference>
<dbReference type="SUPFAM" id="SSF52096">
    <property type="entry name" value="ClpP/crotonase"/>
    <property type="match status" value="1"/>
</dbReference>
<dbReference type="InterPro" id="IPR029045">
    <property type="entry name" value="ClpP/crotonase-like_dom_sf"/>
</dbReference>
<gene>
    <name evidence="3" type="ORF">GTP77_18265</name>
</gene>
<organism evidence="3 4">
    <name type="scientific">Pseudoduganella aquatica</name>
    <dbReference type="NCBI Taxonomy" id="2660641"/>
    <lineage>
        <taxon>Bacteria</taxon>
        <taxon>Pseudomonadati</taxon>
        <taxon>Pseudomonadota</taxon>
        <taxon>Betaproteobacteria</taxon>
        <taxon>Burkholderiales</taxon>
        <taxon>Oxalobacteraceae</taxon>
        <taxon>Telluria group</taxon>
        <taxon>Pseudoduganella</taxon>
    </lineage>
</organism>